<dbReference type="InParanoid" id="S8ET77"/>
<feature type="compositionally biased region" description="Low complexity" evidence="2">
    <location>
        <begin position="543"/>
        <end position="562"/>
    </location>
</feature>
<evidence type="ECO:0000256" key="1">
    <source>
        <dbReference type="SAM" id="Coils"/>
    </source>
</evidence>
<feature type="non-terminal residue" evidence="3">
    <location>
        <position position="577"/>
    </location>
</feature>
<feature type="compositionally biased region" description="Basic residues" evidence="2">
    <location>
        <begin position="381"/>
        <end position="391"/>
    </location>
</feature>
<reference evidence="3 4" key="1">
    <citation type="journal article" date="2012" name="Science">
        <title>The Paleozoic origin of enzymatic lignin decomposition reconstructed from 31 fungal genomes.</title>
        <authorList>
            <person name="Floudas D."/>
            <person name="Binder M."/>
            <person name="Riley R."/>
            <person name="Barry K."/>
            <person name="Blanchette R.A."/>
            <person name="Henrissat B."/>
            <person name="Martinez A.T."/>
            <person name="Otillar R."/>
            <person name="Spatafora J.W."/>
            <person name="Yadav J.S."/>
            <person name="Aerts A."/>
            <person name="Benoit I."/>
            <person name="Boyd A."/>
            <person name="Carlson A."/>
            <person name="Copeland A."/>
            <person name="Coutinho P.M."/>
            <person name="de Vries R.P."/>
            <person name="Ferreira P."/>
            <person name="Findley K."/>
            <person name="Foster B."/>
            <person name="Gaskell J."/>
            <person name="Glotzer D."/>
            <person name="Gorecki P."/>
            <person name="Heitman J."/>
            <person name="Hesse C."/>
            <person name="Hori C."/>
            <person name="Igarashi K."/>
            <person name="Jurgens J.A."/>
            <person name="Kallen N."/>
            <person name="Kersten P."/>
            <person name="Kohler A."/>
            <person name="Kuees U."/>
            <person name="Kumar T.K.A."/>
            <person name="Kuo A."/>
            <person name="LaButti K."/>
            <person name="Larrondo L.F."/>
            <person name="Lindquist E."/>
            <person name="Ling A."/>
            <person name="Lombard V."/>
            <person name="Lucas S."/>
            <person name="Lundell T."/>
            <person name="Martin R."/>
            <person name="McLaughlin D.J."/>
            <person name="Morgenstern I."/>
            <person name="Morin E."/>
            <person name="Murat C."/>
            <person name="Nagy L.G."/>
            <person name="Nolan M."/>
            <person name="Ohm R.A."/>
            <person name="Patyshakuliyeva A."/>
            <person name="Rokas A."/>
            <person name="Ruiz-Duenas F.J."/>
            <person name="Sabat G."/>
            <person name="Salamov A."/>
            <person name="Samejima M."/>
            <person name="Schmutz J."/>
            <person name="Slot J.C."/>
            <person name="St John F."/>
            <person name="Stenlid J."/>
            <person name="Sun H."/>
            <person name="Sun S."/>
            <person name="Syed K."/>
            <person name="Tsang A."/>
            <person name="Wiebenga A."/>
            <person name="Young D."/>
            <person name="Pisabarro A."/>
            <person name="Eastwood D.C."/>
            <person name="Martin F."/>
            <person name="Cullen D."/>
            <person name="Grigoriev I.V."/>
            <person name="Hibbett D.S."/>
        </authorList>
    </citation>
    <scope>NUCLEOTIDE SEQUENCE</scope>
    <source>
        <strain evidence="4">FP-58527</strain>
    </source>
</reference>
<feature type="region of interest" description="Disordered" evidence="2">
    <location>
        <begin position="333"/>
        <end position="445"/>
    </location>
</feature>
<feature type="region of interest" description="Disordered" evidence="2">
    <location>
        <begin position="1"/>
        <end position="36"/>
    </location>
</feature>
<dbReference type="AlphaFoldDB" id="S8ET77"/>
<organism evidence="3 4">
    <name type="scientific">Fomitopsis schrenkii</name>
    <name type="common">Brown rot fungus</name>
    <dbReference type="NCBI Taxonomy" id="2126942"/>
    <lineage>
        <taxon>Eukaryota</taxon>
        <taxon>Fungi</taxon>
        <taxon>Dikarya</taxon>
        <taxon>Basidiomycota</taxon>
        <taxon>Agaricomycotina</taxon>
        <taxon>Agaricomycetes</taxon>
        <taxon>Polyporales</taxon>
        <taxon>Fomitopsis</taxon>
    </lineage>
</organism>
<evidence type="ECO:0000313" key="4">
    <source>
        <dbReference type="Proteomes" id="UP000015241"/>
    </source>
</evidence>
<accession>S8ET77</accession>
<feature type="compositionally biased region" description="Basic residues" evidence="2">
    <location>
        <begin position="409"/>
        <end position="419"/>
    </location>
</feature>
<keyword evidence="1" id="KW-0175">Coiled coil</keyword>
<dbReference type="EMBL" id="KE504320">
    <property type="protein sequence ID" value="EPS92930.1"/>
    <property type="molecule type" value="Genomic_DNA"/>
</dbReference>
<evidence type="ECO:0000313" key="3">
    <source>
        <dbReference type="EMBL" id="EPS92930.1"/>
    </source>
</evidence>
<proteinExistence type="predicted"/>
<dbReference type="Proteomes" id="UP000015241">
    <property type="component" value="Unassembled WGS sequence"/>
</dbReference>
<keyword evidence="4" id="KW-1185">Reference proteome</keyword>
<sequence>MSAPTSFSAPLTSNSGPNTLDGVDPSLAQDGLGNTSDQSEALKEVERVVAEANEKLWVIIGRRLVDEQDEDEVWPKVQDAVGTLMIGVIGKVTPHIKAGRLLNIPRFIAAAIHMTLLVVKHEANVFRLSWVRPDSFLFKDVHWLDPQSPSGIPPPGLVHPATTTSGSNEENIGENNEEPQPSGGPSTAGRRVPRKDKGKQRARDVEDAPVAGHKRPREDSDSGGDGDAPPEDESEPEEREDAARGRKAAKRPRGILKNSVDMDTIIDDPKPKLRTAGWHMPEGSVPGRKKAWEKVRPDPCWRCAGFPCTYSGEKALTQFRACDYCAHKRLKCPRGRVASPTETQRTASPSARSDASAPGPRRRSRAPDPIPRTVTTEGPRTRSRSRARSQSRGRAESTAPSGQAGPSKPRGRSQTRKPKDKAPQAPPKGVENQQVESRRLQPAPTFEQMAFSQAQLNVTALRKEVGNLQARVLSLENQNAQLLVAVNALILALPTPSDPQAVEQIRTAMGRLQQEQPPPGSSTQDAPTVNVAPADSRQEDGPRSPSRPSATSRDGRPESSPLSSPPSPRSSLPPRAR</sequence>
<feature type="compositionally biased region" description="Acidic residues" evidence="2">
    <location>
        <begin position="221"/>
        <end position="240"/>
    </location>
</feature>
<feature type="region of interest" description="Disordered" evidence="2">
    <location>
        <begin position="149"/>
        <end position="291"/>
    </location>
</feature>
<gene>
    <name evidence="3" type="ORF">FOMPIDRAFT_93077</name>
</gene>
<feature type="compositionally biased region" description="Low complexity" evidence="2">
    <location>
        <begin position="347"/>
        <end position="359"/>
    </location>
</feature>
<feature type="region of interest" description="Disordered" evidence="2">
    <location>
        <begin position="512"/>
        <end position="577"/>
    </location>
</feature>
<protein>
    <submittedName>
        <fullName evidence="3">Uncharacterized protein</fullName>
    </submittedName>
</protein>
<name>S8ET77_FOMSC</name>
<feature type="compositionally biased region" description="Basic residues" evidence="2">
    <location>
        <begin position="245"/>
        <end position="254"/>
    </location>
</feature>
<evidence type="ECO:0000256" key="2">
    <source>
        <dbReference type="SAM" id="MobiDB-lite"/>
    </source>
</evidence>
<feature type="coiled-coil region" evidence="1">
    <location>
        <begin position="451"/>
        <end position="478"/>
    </location>
</feature>
<dbReference type="HOGENOM" id="CLU_473785_0_0_1"/>
<feature type="compositionally biased region" description="Polar residues" evidence="2">
    <location>
        <begin position="1"/>
        <end position="18"/>
    </location>
</feature>